<accession>A0A7G6DZ02</accession>
<protein>
    <recommendedName>
        <fullName evidence="8">Ammonium transporter</fullName>
    </recommendedName>
</protein>
<feature type="signal peptide" evidence="9">
    <location>
        <begin position="1"/>
        <end position="24"/>
    </location>
</feature>
<sequence length="448" mass="46936">MKKKIMLPFLLTLLSLIFSYPLLAAEPTVADVVKSIDTIWVLLAAFLVFIMHAGFAMVETGFTRAKNAVNIIMKNLLTVAIGVVTFYLVGFALMFGQDVAGFLGVTGFALQGVNEEAFTVPLEGFWFFQAVFAATAATIVSGAVAERTKFIAYCLFTVVITSVTYPIVGHWIWGGGWLFQRGFIDLAGSTVVHSVGGWSALVGAYLVGARLNKFTPDGKINVIPGHNFPLGALGVFLLWFGWFGFNPGSTLSGMSSDIAHIATTTLLAGAAGTIGALFYTWLAYGKPDASLTLNGALAGLVAITAGAQVVTAAGSLAIGALAGIVLVISVSFVEKVMRIDDPVGAISVHGVCGSFGTLCVGLFAQETGLLYGGGAAQLITQTIGVFSVAAWSMVLSSLVFMLLKATVGIRVTVEEELEGLDLGEHGLEAYENYSLNPKSIAATSLASK</sequence>
<feature type="domain" description="Ammonium transporter AmtB-like" evidence="10">
    <location>
        <begin position="40"/>
        <end position="430"/>
    </location>
</feature>
<feature type="transmembrane region" description="Helical" evidence="8">
    <location>
        <begin position="265"/>
        <end position="284"/>
    </location>
</feature>
<dbReference type="InterPro" id="IPR001905">
    <property type="entry name" value="Ammonium_transpt"/>
</dbReference>
<comment type="similarity">
    <text evidence="2 8">Belongs to the ammonia transporter channel (TC 1.A.11.2) family.</text>
</comment>
<dbReference type="PANTHER" id="PTHR11730">
    <property type="entry name" value="AMMONIUM TRANSPORTER"/>
    <property type="match status" value="1"/>
</dbReference>
<dbReference type="KEGG" id="tfr:BR63_01180"/>
<keyword evidence="9" id="KW-0732">Signal</keyword>
<feature type="transmembrane region" description="Helical" evidence="8">
    <location>
        <begin position="228"/>
        <end position="245"/>
    </location>
</feature>
<dbReference type="InterPro" id="IPR029020">
    <property type="entry name" value="Ammonium/urea_transptr"/>
</dbReference>
<dbReference type="PANTHER" id="PTHR11730:SF89">
    <property type="entry name" value="AMMONIUM TRANSPORTER SLL0108-RELATED"/>
    <property type="match status" value="1"/>
</dbReference>
<dbReference type="NCBIfam" id="TIGR00836">
    <property type="entry name" value="amt"/>
    <property type="match status" value="1"/>
</dbReference>
<name>A0A7G6DZ02_THEFR</name>
<dbReference type="Proteomes" id="UP000515847">
    <property type="component" value="Chromosome"/>
</dbReference>
<feature type="chain" id="PRO_5029008729" description="Ammonium transporter" evidence="9">
    <location>
        <begin position="25"/>
        <end position="448"/>
    </location>
</feature>
<comment type="subcellular location">
    <subcellularLocation>
        <location evidence="8">Cell membrane</location>
        <topology evidence="8">Multi-pass membrane protein</topology>
    </subcellularLocation>
    <subcellularLocation>
        <location evidence="1">Membrane</location>
        <topology evidence="1">Multi-pass membrane protein</topology>
    </subcellularLocation>
</comment>
<keyword evidence="4 8" id="KW-0812">Transmembrane</keyword>
<dbReference type="GO" id="GO:0008519">
    <property type="term" value="F:ammonium channel activity"/>
    <property type="evidence" value="ECO:0007669"/>
    <property type="project" value="InterPro"/>
</dbReference>
<evidence type="ECO:0000256" key="8">
    <source>
        <dbReference type="RuleBase" id="RU362002"/>
    </source>
</evidence>
<evidence type="ECO:0000259" key="10">
    <source>
        <dbReference type="Pfam" id="PF00909"/>
    </source>
</evidence>
<gene>
    <name evidence="11" type="primary">amt</name>
    <name evidence="11" type="ORF">BR63_01180</name>
</gene>
<evidence type="ECO:0000256" key="9">
    <source>
        <dbReference type="SAM" id="SignalP"/>
    </source>
</evidence>
<feature type="transmembrane region" description="Helical" evidence="8">
    <location>
        <begin position="75"/>
        <end position="95"/>
    </location>
</feature>
<organism evidence="11 12">
    <name type="scientific">Thermanaerosceptrum fracticalcis</name>
    <dbReference type="NCBI Taxonomy" id="1712410"/>
    <lineage>
        <taxon>Bacteria</taxon>
        <taxon>Bacillati</taxon>
        <taxon>Bacillota</taxon>
        <taxon>Clostridia</taxon>
        <taxon>Eubacteriales</taxon>
        <taxon>Peptococcaceae</taxon>
        <taxon>Thermanaerosceptrum</taxon>
    </lineage>
</organism>
<feature type="transmembrane region" description="Helical" evidence="8">
    <location>
        <begin position="40"/>
        <end position="63"/>
    </location>
</feature>
<evidence type="ECO:0000256" key="1">
    <source>
        <dbReference type="ARBA" id="ARBA00004141"/>
    </source>
</evidence>
<evidence type="ECO:0000256" key="3">
    <source>
        <dbReference type="ARBA" id="ARBA00022448"/>
    </source>
</evidence>
<evidence type="ECO:0000256" key="5">
    <source>
        <dbReference type="ARBA" id="ARBA00022989"/>
    </source>
</evidence>
<dbReference type="GO" id="GO:0097272">
    <property type="term" value="P:ammonium homeostasis"/>
    <property type="evidence" value="ECO:0007669"/>
    <property type="project" value="TreeGrafter"/>
</dbReference>
<dbReference type="OrthoDB" id="9814202at2"/>
<dbReference type="RefSeq" id="WP_034422936.1">
    <property type="nucleotide sequence ID" value="NZ_CP045798.1"/>
</dbReference>
<dbReference type="Gene3D" id="1.10.3430.10">
    <property type="entry name" value="Ammonium transporter AmtB like domains"/>
    <property type="match status" value="1"/>
</dbReference>
<feature type="transmembrane region" description="Helical" evidence="8">
    <location>
        <begin position="345"/>
        <end position="363"/>
    </location>
</feature>
<dbReference type="FunFam" id="1.10.3430.10:FF:000008">
    <property type="entry name" value="Ammonium transporter"/>
    <property type="match status" value="1"/>
</dbReference>
<evidence type="ECO:0000256" key="6">
    <source>
        <dbReference type="ARBA" id="ARBA00023136"/>
    </source>
</evidence>
<feature type="transmembrane region" description="Helical" evidence="8">
    <location>
        <begin position="316"/>
        <end position="333"/>
    </location>
</feature>
<evidence type="ECO:0000313" key="11">
    <source>
        <dbReference type="EMBL" id="QNB45056.1"/>
    </source>
</evidence>
<keyword evidence="7 8" id="KW-0924">Ammonia transport</keyword>
<feature type="transmembrane region" description="Helical" evidence="8">
    <location>
        <begin position="125"/>
        <end position="145"/>
    </location>
</feature>
<dbReference type="InterPro" id="IPR024041">
    <property type="entry name" value="NH4_transpt_AmtB-like_dom"/>
</dbReference>
<evidence type="ECO:0000256" key="2">
    <source>
        <dbReference type="ARBA" id="ARBA00005887"/>
    </source>
</evidence>
<reference evidence="11 12" key="1">
    <citation type="journal article" date="2019" name="Front. Microbiol.">
        <title>Thermoanaerosceptrum fracticalcis gen. nov. sp. nov., a Novel Fumarate-Fermenting Microorganism From a Deep Fractured Carbonate Aquifer of the US Great Basin.</title>
        <authorList>
            <person name="Hamilton-Brehm S.D."/>
            <person name="Stewart L.E."/>
            <person name="Zavarin M."/>
            <person name="Caldwell M."/>
            <person name="Lawson P.A."/>
            <person name="Onstott T.C."/>
            <person name="Grzymski J."/>
            <person name="Neveux I."/>
            <person name="Lollar B.S."/>
            <person name="Russell C.E."/>
            <person name="Moser D.P."/>
        </authorList>
    </citation>
    <scope>NUCLEOTIDE SEQUENCE [LARGE SCALE GENOMIC DNA]</scope>
    <source>
        <strain evidence="11 12">DRI-13</strain>
    </source>
</reference>
<evidence type="ECO:0000256" key="7">
    <source>
        <dbReference type="ARBA" id="ARBA00023177"/>
    </source>
</evidence>
<dbReference type="SUPFAM" id="SSF111352">
    <property type="entry name" value="Ammonium transporter"/>
    <property type="match status" value="1"/>
</dbReference>
<dbReference type="EMBL" id="CP045798">
    <property type="protein sequence ID" value="QNB45056.1"/>
    <property type="molecule type" value="Genomic_DNA"/>
</dbReference>
<keyword evidence="3 8" id="KW-0813">Transport</keyword>
<evidence type="ECO:0000256" key="4">
    <source>
        <dbReference type="ARBA" id="ARBA00022692"/>
    </source>
</evidence>
<keyword evidence="12" id="KW-1185">Reference proteome</keyword>
<dbReference type="AlphaFoldDB" id="A0A7G6DZ02"/>
<feature type="transmembrane region" description="Helical" evidence="8">
    <location>
        <begin position="291"/>
        <end position="310"/>
    </location>
</feature>
<dbReference type="Pfam" id="PF00909">
    <property type="entry name" value="Ammonium_transp"/>
    <property type="match status" value="1"/>
</dbReference>
<keyword evidence="6 8" id="KW-0472">Membrane</keyword>
<feature type="transmembrane region" description="Helical" evidence="8">
    <location>
        <begin position="152"/>
        <end position="174"/>
    </location>
</feature>
<feature type="transmembrane region" description="Helical" evidence="8">
    <location>
        <begin position="186"/>
        <end position="207"/>
    </location>
</feature>
<feature type="transmembrane region" description="Helical" evidence="8">
    <location>
        <begin position="383"/>
        <end position="403"/>
    </location>
</feature>
<evidence type="ECO:0000313" key="12">
    <source>
        <dbReference type="Proteomes" id="UP000515847"/>
    </source>
</evidence>
<proteinExistence type="inferred from homology"/>
<dbReference type="GO" id="GO:0005886">
    <property type="term" value="C:plasma membrane"/>
    <property type="evidence" value="ECO:0007669"/>
    <property type="project" value="UniProtKB-SubCell"/>
</dbReference>
<keyword evidence="5 8" id="KW-1133">Transmembrane helix</keyword>